<evidence type="ECO:0000256" key="2">
    <source>
        <dbReference type="ARBA" id="ARBA00022676"/>
    </source>
</evidence>
<dbReference type="SUPFAM" id="SSF53756">
    <property type="entry name" value="UDP-Glycosyltransferase/glycogen phosphorylase"/>
    <property type="match status" value="1"/>
</dbReference>
<dbReference type="Gene3D" id="3.40.50.2000">
    <property type="entry name" value="Glycogen Phosphorylase B"/>
    <property type="match status" value="2"/>
</dbReference>
<dbReference type="InterPro" id="IPR001296">
    <property type="entry name" value="Glyco_trans_1"/>
</dbReference>
<dbReference type="GO" id="GO:0016757">
    <property type="term" value="F:glycosyltransferase activity"/>
    <property type="evidence" value="ECO:0007669"/>
    <property type="project" value="UniProtKB-KW"/>
</dbReference>
<dbReference type="Proteomes" id="UP000092596">
    <property type="component" value="Chromosome"/>
</dbReference>
<accession>A0A1B0ZHE3</accession>
<proteinExistence type="predicted"/>
<dbReference type="InterPro" id="IPR050194">
    <property type="entry name" value="Glycosyltransferase_grp1"/>
</dbReference>
<keyword evidence="2" id="KW-0328">Glycosyltransferase</keyword>
<organism evidence="6 7">
    <name type="scientific">Dermabacter vaginalis</name>
    <dbReference type="NCBI Taxonomy" id="1630135"/>
    <lineage>
        <taxon>Bacteria</taxon>
        <taxon>Bacillati</taxon>
        <taxon>Actinomycetota</taxon>
        <taxon>Actinomycetes</taxon>
        <taxon>Micrococcales</taxon>
        <taxon>Dermabacteraceae</taxon>
        <taxon>Dermabacter</taxon>
    </lineage>
</organism>
<feature type="domain" description="Glycosyltransferase subfamily 4-like N-terminal" evidence="5">
    <location>
        <begin position="52"/>
        <end position="147"/>
    </location>
</feature>
<gene>
    <name evidence="6" type="ORF">DAD186_08080</name>
</gene>
<name>A0A1B0ZHE3_9MICO</name>
<evidence type="ECO:0000259" key="5">
    <source>
        <dbReference type="Pfam" id="PF13439"/>
    </source>
</evidence>
<dbReference type="PANTHER" id="PTHR45947:SF3">
    <property type="entry name" value="SULFOQUINOVOSYL TRANSFERASE SQD2"/>
    <property type="match status" value="1"/>
</dbReference>
<dbReference type="GO" id="GO:1901137">
    <property type="term" value="P:carbohydrate derivative biosynthetic process"/>
    <property type="evidence" value="ECO:0007669"/>
    <property type="project" value="UniProtKB-ARBA"/>
</dbReference>
<evidence type="ECO:0000256" key="1">
    <source>
        <dbReference type="ARBA" id="ARBA00021292"/>
    </source>
</evidence>
<sequence length="350" mass="39451">MAKPRIHAFSKADSVAGQGVGSAYLEQVALISAELGDEFDINPRARLGSFGDINHFHSINPEYRAAIPVAKRRGATLAHVHFIPETVDDSIAMPKPARWAFYRYMLNFYRATDTLVTVNPWFITALESEYGFDPSRITFIPNFVSEEQFHPLERNESIARRRRAWGADDTRFVVMCAGQLQTRKGFFDLLDVARAMPEALFVWAGDFSFGRITSGYEQITKAKENLPANVKLIGLVPREEMNECFNAADAFFLPSYEELFPMTILEAMATDTPIVVRDLVYYEGVLFDHATRVQAGRGEIDGFVEALTSLKDSPAAYAKAQQAAREGAARYSRASVAEKWREFYRSQLTR</sequence>
<dbReference type="CDD" id="cd03801">
    <property type="entry name" value="GT4_PimA-like"/>
    <property type="match status" value="1"/>
</dbReference>
<dbReference type="Pfam" id="PF00534">
    <property type="entry name" value="Glycos_transf_1"/>
    <property type="match status" value="1"/>
</dbReference>
<dbReference type="KEGG" id="dva:DAD186_08080"/>
<evidence type="ECO:0000313" key="7">
    <source>
        <dbReference type="Proteomes" id="UP000092596"/>
    </source>
</evidence>
<protein>
    <recommendedName>
        <fullName evidence="1">D-inositol 3-phosphate glycosyltransferase</fullName>
    </recommendedName>
</protein>
<feature type="domain" description="Glycosyl transferase family 1" evidence="4">
    <location>
        <begin position="161"/>
        <end position="326"/>
    </location>
</feature>
<evidence type="ECO:0000256" key="3">
    <source>
        <dbReference type="ARBA" id="ARBA00022679"/>
    </source>
</evidence>
<keyword evidence="3" id="KW-0808">Transferase</keyword>
<dbReference type="PANTHER" id="PTHR45947">
    <property type="entry name" value="SULFOQUINOVOSYL TRANSFERASE SQD2"/>
    <property type="match status" value="1"/>
</dbReference>
<dbReference type="InterPro" id="IPR028098">
    <property type="entry name" value="Glyco_trans_4-like_N"/>
</dbReference>
<dbReference type="RefSeq" id="WP_065247580.1">
    <property type="nucleotide sequence ID" value="NZ_CP012117.1"/>
</dbReference>
<dbReference type="STRING" id="1630135.DAD186_08080"/>
<evidence type="ECO:0000259" key="4">
    <source>
        <dbReference type="Pfam" id="PF00534"/>
    </source>
</evidence>
<dbReference type="Pfam" id="PF13439">
    <property type="entry name" value="Glyco_transf_4"/>
    <property type="match status" value="1"/>
</dbReference>
<evidence type="ECO:0000313" key="6">
    <source>
        <dbReference type="EMBL" id="ANP27358.1"/>
    </source>
</evidence>
<dbReference type="EMBL" id="CP012117">
    <property type="protein sequence ID" value="ANP27358.1"/>
    <property type="molecule type" value="Genomic_DNA"/>
</dbReference>
<reference evidence="6 7" key="1">
    <citation type="submission" date="2015-06" db="EMBL/GenBank/DDBJ databases">
        <title>Investigation of pathophysiology for high-risk pregnancy and development of treatment modality based on it.</title>
        <authorList>
            <person name="Kim B.-C."/>
            <person name="Lim S."/>
        </authorList>
    </citation>
    <scope>NUCLEOTIDE SEQUENCE [LARGE SCALE GENOMIC DNA]</scope>
    <source>
        <strain evidence="6 7">AD1-86</strain>
    </source>
</reference>
<dbReference type="AlphaFoldDB" id="A0A1B0ZHE3"/>
<dbReference type="PATRIC" id="fig|1630135.4.peg.810"/>